<gene>
    <name evidence="3" type="ORF">RCOM_1039570</name>
</gene>
<evidence type="ECO:0000313" key="3">
    <source>
        <dbReference type="EMBL" id="EEF48627.1"/>
    </source>
</evidence>
<evidence type="ECO:0008006" key="5">
    <source>
        <dbReference type="Google" id="ProtNLM"/>
    </source>
</evidence>
<feature type="coiled-coil region" evidence="1">
    <location>
        <begin position="232"/>
        <end position="266"/>
    </location>
</feature>
<evidence type="ECO:0000256" key="1">
    <source>
        <dbReference type="SAM" id="Coils"/>
    </source>
</evidence>
<dbReference type="AlphaFoldDB" id="B9RJX5"/>
<reference evidence="4" key="1">
    <citation type="journal article" date="2010" name="Nat. Biotechnol.">
        <title>Draft genome sequence of the oilseed species Ricinus communis.</title>
        <authorList>
            <person name="Chan A.P."/>
            <person name="Crabtree J."/>
            <person name="Zhao Q."/>
            <person name="Lorenzi H."/>
            <person name="Orvis J."/>
            <person name="Puiu D."/>
            <person name="Melake-Berhan A."/>
            <person name="Jones K.M."/>
            <person name="Redman J."/>
            <person name="Chen G."/>
            <person name="Cahoon E.B."/>
            <person name="Gedil M."/>
            <person name="Stanke M."/>
            <person name="Haas B.J."/>
            <person name="Wortman J.R."/>
            <person name="Fraser-Liggett C.M."/>
            <person name="Ravel J."/>
            <person name="Rabinowicz P.D."/>
        </authorList>
    </citation>
    <scope>NUCLEOTIDE SEQUENCE [LARGE SCALE GENOMIC DNA]</scope>
    <source>
        <strain evidence="4">cv. Hale</strain>
    </source>
</reference>
<proteinExistence type="predicted"/>
<dbReference type="OrthoDB" id="1739830at2759"/>
<accession>B9RJX5</accession>
<dbReference type="KEGG" id="rcu:8268418"/>
<dbReference type="InParanoid" id="B9RJX5"/>
<dbReference type="PANTHER" id="PTHR47969">
    <property type="entry name" value="CHROMOSOME-ASSOCIATED KINESIN KIF4A-RELATED"/>
    <property type="match status" value="1"/>
</dbReference>
<organism evidence="3 4">
    <name type="scientific">Ricinus communis</name>
    <name type="common">Castor bean</name>
    <dbReference type="NCBI Taxonomy" id="3988"/>
    <lineage>
        <taxon>Eukaryota</taxon>
        <taxon>Viridiplantae</taxon>
        <taxon>Streptophyta</taxon>
        <taxon>Embryophyta</taxon>
        <taxon>Tracheophyta</taxon>
        <taxon>Spermatophyta</taxon>
        <taxon>Magnoliopsida</taxon>
        <taxon>eudicotyledons</taxon>
        <taxon>Gunneridae</taxon>
        <taxon>Pentapetalae</taxon>
        <taxon>rosids</taxon>
        <taxon>fabids</taxon>
        <taxon>Malpighiales</taxon>
        <taxon>Euphorbiaceae</taxon>
        <taxon>Acalyphoideae</taxon>
        <taxon>Acalypheae</taxon>
        <taxon>Ricinus</taxon>
    </lineage>
</organism>
<name>B9RJX5_RICCO</name>
<evidence type="ECO:0000313" key="4">
    <source>
        <dbReference type="Proteomes" id="UP000008311"/>
    </source>
</evidence>
<dbReference type="PANTHER" id="PTHR47969:SF6">
    <property type="entry name" value="KINESIN-LIKE PROTEIN KIN-4C"/>
    <property type="match status" value="1"/>
</dbReference>
<feature type="coiled-coil region" evidence="1">
    <location>
        <begin position="169"/>
        <end position="203"/>
    </location>
</feature>
<feature type="region of interest" description="Disordered" evidence="2">
    <location>
        <begin position="410"/>
        <end position="465"/>
    </location>
</feature>
<dbReference type="GO" id="GO:0007018">
    <property type="term" value="P:microtubule-based movement"/>
    <property type="evidence" value="ECO:0007669"/>
    <property type="project" value="InterPro"/>
</dbReference>
<dbReference type="FunCoup" id="B9RJX5">
    <property type="interactions" value="166"/>
</dbReference>
<dbReference type="STRING" id="3988.B9RJX5"/>
<evidence type="ECO:0000256" key="2">
    <source>
        <dbReference type="SAM" id="MobiDB-lite"/>
    </source>
</evidence>
<keyword evidence="1" id="KW-0175">Coiled coil</keyword>
<sequence>MKKPSRRSKRTSVADSPPRSSICDDKERQQQHCDKRGDELEKENEALKREIEELKSKLVNVSPNFNDSLQKQKKDDDNSQKFVALEEQVMQLKKKLNGLSQLSAQKQNSSQKKKNSDSTFEEIQRLKAQKVQLLCKMKLESVQFRLSRASLEKEILQLKKDQRRKDYEMRKLQALNEKQKLVLQRKTEEALMATKRLKELLESRKASSHRTSDAKSGQSPGVQGIELELRIAARVEEIRSDFERQMEEMADEVRKYEEEAEMLKEEKFRCLLQDKEVDCTVRVSELRDLKEEIVRLSNVVNQLGIPKAEHRKKLDVDLVKPSVSFGSRIDFMDTPELEDCGGKNVVVGKSTQGAGCSCGKRSLCKTSKCACLAAFGSCGTGCGCTASRCTNRGVSSIKMDDSLQREVTQDMMHSSATSETEKGTVVSQPADLDNDNVPRRKPLSDIGNTVASPSPKKPGKKIRGRKAVAQLDIVEPSFSIPEVAVGPKEAERTDPAVADKPIRLTRAKRST</sequence>
<dbReference type="eggNOG" id="KOG0244">
    <property type="taxonomic scope" value="Eukaryota"/>
</dbReference>
<dbReference type="GO" id="GO:0003777">
    <property type="term" value="F:microtubule motor activity"/>
    <property type="evidence" value="ECO:0007669"/>
    <property type="project" value="InterPro"/>
</dbReference>
<dbReference type="Pfam" id="PF25764">
    <property type="entry name" value="KIF21A_4th"/>
    <property type="match status" value="1"/>
</dbReference>
<keyword evidence="4" id="KW-1185">Reference proteome</keyword>
<protein>
    <recommendedName>
        <fullName evidence="5">Tesmin/TSO1-like CXC domain-containing protein</fullName>
    </recommendedName>
</protein>
<feature type="region of interest" description="Disordered" evidence="2">
    <location>
        <begin position="1"/>
        <end position="41"/>
    </location>
</feature>
<feature type="compositionally biased region" description="Basic residues" evidence="2">
    <location>
        <begin position="1"/>
        <end position="10"/>
    </location>
</feature>
<feature type="compositionally biased region" description="Basic and acidic residues" evidence="2">
    <location>
        <begin position="22"/>
        <end position="41"/>
    </location>
</feature>
<dbReference type="Proteomes" id="UP000008311">
    <property type="component" value="Unassembled WGS sequence"/>
</dbReference>
<dbReference type="InterPro" id="IPR027640">
    <property type="entry name" value="Kinesin-like_fam"/>
</dbReference>
<dbReference type="EMBL" id="EQ973783">
    <property type="protein sequence ID" value="EEF48627.1"/>
    <property type="molecule type" value="Genomic_DNA"/>
</dbReference>